<dbReference type="Pfam" id="PF09431">
    <property type="entry name" value="SPIN90_LRD"/>
    <property type="match status" value="1"/>
</dbReference>
<feature type="domain" description="SPIN90/Ldb17 leucine-rich" evidence="2">
    <location>
        <begin position="291"/>
        <end position="408"/>
    </location>
</feature>
<protein>
    <recommendedName>
        <fullName evidence="2">SPIN90/Ldb17 leucine-rich domain-containing protein</fullName>
    </recommendedName>
</protein>
<accession>A0A8H3TXZ7</accession>
<dbReference type="PANTHER" id="PTHR13357">
    <property type="entry name" value="SH3 ADAPTER PROTEIN SPIN90 NCK INTERACTING PROTEIN WITH SH3 DOMAIN"/>
    <property type="match status" value="1"/>
</dbReference>
<reference evidence="3" key="1">
    <citation type="submission" date="2020-07" db="EMBL/GenBank/DDBJ databases">
        <title>Draft Genome Sequence of a Deep-Sea Yeast, Naganishia (Cryptococcus) liquefaciens strain N6.</title>
        <authorList>
            <person name="Han Y.W."/>
            <person name="Kajitani R."/>
            <person name="Morimoto H."/>
            <person name="Parhat M."/>
            <person name="Tsubouchi H."/>
            <person name="Bakenova O."/>
            <person name="Ogata M."/>
            <person name="Argunhan B."/>
            <person name="Aoki R."/>
            <person name="Kajiwara S."/>
            <person name="Itoh T."/>
            <person name="Iwasaki H."/>
        </authorList>
    </citation>
    <scope>NUCLEOTIDE SEQUENCE</scope>
    <source>
        <strain evidence="3">N6</strain>
    </source>
</reference>
<feature type="compositionally biased region" description="Polar residues" evidence="1">
    <location>
        <begin position="561"/>
        <end position="584"/>
    </location>
</feature>
<name>A0A8H3TXZ7_9TREE</name>
<feature type="region of interest" description="Disordered" evidence="1">
    <location>
        <begin position="766"/>
        <end position="804"/>
    </location>
</feature>
<feature type="compositionally biased region" description="Basic residues" evidence="1">
    <location>
        <begin position="768"/>
        <end position="786"/>
    </location>
</feature>
<feature type="region of interest" description="Disordered" evidence="1">
    <location>
        <begin position="246"/>
        <end position="266"/>
    </location>
</feature>
<proteinExistence type="predicted"/>
<dbReference type="GO" id="GO:0030479">
    <property type="term" value="C:actin cortical patch"/>
    <property type="evidence" value="ECO:0007669"/>
    <property type="project" value="TreeGrafter"/>
</dbReference>
<feature type="compositionally biased region" description="Polar residues" evidence="1">
    <location>
        <begin position="665"/>
        <end position="674"/>
    </location>
</feature>
<dbReference type="OrthoDB" id="445362at2759"/>
<dbReference type="PANTHER" id="PTHR13357:SF1">
    <property type="entry name" value="NCK-INTERACTING PROTEIN WITH SH3 DOMAIN"/>
    <property type="match status" value="1"/>
</dbReference>
<gene>
    <name evidence="3" type="ORF">NliqN6_5307</name>
</gene>
<dbReference type="EMBL" id="BLZA01000032">
    <property type="protein sequence ID" value="GHJ88905.1"/>
    <property type="molecule type" value="Genomic_DNA"/>
</dbReference>
<evidence type="ECO:0000313" key="4">
    <source>
        <dbReference type="Proteomes" id="UP000620104"/>
    </source>
</evidence>
<keyword evidence="4" id="KW-1185">Reference proteome</keyword>
<evidence type="ECO:0000259" key="2">
    <source>
        <dbReference type="Pfam" id="PF09431"/>
    </source>
</evidence>
<dbReference type="GO" id="GO:0006897">
    <property type="term" value="P:endocytosis"/>
    <property type="evidence" value="ECO:0007669"/>
    <property type="project" value="TreeGrafter"/>
</dbReference>
<dbReference type="InterPro" id="IPR018556">
    <property type="entry name" value="SPIN90/Ldb17_LRD"/>
</dbReference>
<dbReference type="AlphaFoldDB" id="A0A8H3TXZ7"/>
<feature type="region of interest" description="Disordered" evidence="1">
    <location>
        <begin position="509"/>
        <end position="625"/>
    </location>
</feature>
<feature type="region of interest" description="Disordered" evidence="1">
    <location>
        <begin position="665"/>
        <end position="701"/>
    </location>
</feature>
<dbReference type="GO" id="GO:0051666">
    <property type="term" value="P:actin cortical patch localization"/>
    <property type="evidence" value="ECO:0007669"/>
    <property type="project" value="TreeGrafter"/>
</dbReference>
<evidence type="ECO:0000256" key="1">
    <source>
        <dbReference type="SAM" id="MobiDB-lite"/>
    </source>
</evidence>
<feature type="compositionally biased region" description="Polar residues" evidence="1">
    <location>
        <begin position="692"/>
        <end position="701"/>
    </location>
</feature>
<dbReference type="GO" id="GO:0000147">
    <property type="term" value="P:actin cortical patch assembly"/>
    <property type="evidence" value="ECO:0007669"/>
    <property type="project" value="TreeGrafter"/>
</dbReference>
<dbReference type="InterPro" id="IPR030125">
    <property type="entry name" value="SPIN90/Ldb17"/>
</dbReference>
<dbReference type="GO" id="GO:0071933">
    <property type="term" value="F:Arp2/3 complex binding"/>
    <property type="evidence" value="ECO:0007669"/>
    <property type="project" value="TreeGrafter"/>
</dbReference>
<evidence type="ECO:0000313" key="3">
    <source>
        <dbReference type="EMBL" id="GHJ88905.1"/>
    </source>
</evidence>
<organism evidence="3 4">
    <name type="scientific">Naganishia liquefaciens</name>
    <dbReference type="NCBI Taxonomy" id="104408"/>
    <lineage>
        <taxon>Eukaryota</taxon>
        <taxon>Fungi</taxon>
        <taxon>Dikarya</taxon>
        <taxon>Basidiomycota</taxon>
        <taxon>Agaricomycotina</taxon>
        <taxon>Tremellomycetes</taxon>
        <taxon>Filobasidiales</taxon>
        <taxon>Filobasidiaceae</taxon>
        <taxon>Naganishia</taxon>
    </lineage>
</organism>
<dbReference type="Proteomes" id="UP000620104">
    <property type="component" value="Unassembled WGS sequence"/>
</dbReference>
<comment type="caution">
    <text evidence="3">The sequence shown here is derived from an EMBL/GenBank/DDBJ whole genome shotgun (WGS) entry which is preliminary data.</text>
</comment>
<sequence>MDLEILNHQIEDRDRFWDELDNLLDIPASPKLSDLDNTLMLYIAIVSRYHDLYMQTAREHQQVLAMLVKSDLFRYYSERMIGLVMTGAEESTNPHTLYILYNILLFYGHKHHSLFRSHRKWRKLLASLCDTIIVECEDAYTGTGLLQPIEARLRLPAAMLMYEVCRVQKLTSAELDGFDDLFIDRLFEMIEVTRDTDEILNYAIIRLIVALNEQFMVSSVHSGPSSHPVIMATSPVAASPIANLRPDGQPRNHYRAHSNSHPPLTGPISTYSSAAIAGHRETVDKEAKEKEEQSKRNNRVLSVLMRRLGHSKTFGENIIFMLNRSQDNAEDLCVQLLILKILYLLFTTPGTQEYFFTNDLRVLVDVFIRELVDLPDESEALRHTYLRVLHPLLTNTQLRKSPYKHAQIRLVLLSLISNSHIKDINPTTKRLVERCLNADWGIPADATTNNIGRKGSVADSGVSIRVADENGTPILQRKESVNRTLGRSQSAEDMPKLHKVHAQRLQIDTNHPNLSLTDVAGAAPPPTRKHARSVTSDAAPEDHGKKRLVRSSALSPVSAESIDSSYDPSESGVSDGESSASAVTEQGRKSGPSADKTSACELGHSPLGRWMQFTSPEPGSKPEHGLFSQEEQGLARQVGIYEADSIIGARDQRVNARFNEVHPAASSNVASPTASIHKRKPPAVPSRAHKPSNLSNPDLTYRNTVTINPGKTPWSPPFLTHKDLGHEADDDTSLNSDILGSDNKENGKSLGFAALAQALRETGNKIGIGHHHHGSSRKDSMKKRRPRTEAAEVLEPEPGSERELKLDIDAPVVVRKWDSGDQSSGWTTFA</sequence>